<accession>A0A1I2XMQ5</accession>
<protein>
    <recommendedName>
        <fullName evidence="3">DUF4926 domain-containing protein</fullName>
    </recommendedName>
</protein>
<organism evidence="1 2">
    <name type="scientific">Methylobacterium gossipiicola</name>
    <dbReference type="NCBI Taxonomy" id="582675"/>
    <lineage>
        <taxon>Bacteria</taxon>
        <taxon>Pseudomonadati</taxon>
        <taxon>Pseudomonadota</taxon>
        <taxon>Alphaproteobacteria</taxon>
        <taxon>Hyphomicrobiales</taxon>
        <taxon>Methylobacteriaceae</taxon>
        <taxon>Methylobacterium</taxon>
    </lineage>
</organism>
<reference evidence="2" key="1">
    <citation type="submission" date="2016-10" db="EMBL/GenBank/DDBJ databases">
        <authorList>
            <person name="Varghese N."/>
            <person name="Submissions S."/>
        </authorList>
    </citation>
    <scope>NUCLEOTIDE SEQUENCE [LARGE SCALE GENOMIC DNA]</scope>
    <source>
        <strain evidence="2">Gh-105</strain>
    </source>
</reference>
<name>A0A1I2XMQ5_9HYPH</name>
<sequence length="104" mass="11054">MVKIEEKTTRELSGPDEIAAHLAGRYAALDADRALRPGDPVEIVSRNGMTPDMAVGNVGVLMSALPGQPWCHILTLNAVGAEMTVQVPRDNLTKRNATPAQPAP</sequence>
<dbReference type="RefSeq" id="WP_091975523.1">
    <property type="nucleotide sequence ID" value="NZ_FOPM01000054.1"/>
</dbReference>
<gene>
    <name evidence="1" type="ORF">SAMN05192565_1541</name>
</gene>
<evidence type="ECO:0000313" key="2">
    <source>
        <dbReference type="Proteomes" id="UP000199229"/>
    </source>
</evidence>
<dbReference type="AlphaFoldDB" id="A0A1I2XMQ5"/>
<dbReference type="STRING" id="582675.SAMN05192565_1541"/>
<dbReference type="EMBL" id="FOPM01000054">
    <property type="protein sequence ID" value="SFH14798.1"/>
    <property type="molecule type" value="Genomic_DNA"/>
</dbReference>
<evidence type="ECO:0008006" key="3">
    <source>
        <dbReference type="Google" id="ProtNLM"/>
    </source>
</evidence>
<proteinExistence type="predicted"/>
<dbReference type="Proteomes" id="UP000199229">
    <property type="component" value="Unassembled WGS sequence"/>
</dbReference>
<evidence type="ECO:0000313" key="1">
    <source>
        <dbReference type="EMBL" id="SFH14798.1"/>
    </source>
</evidence>
<keyword evidence="2" id="KW-1185">Reference proteome</keyword>
<dbReference type="OrthoDB" id="7998637at2"/>